<dbReference type="InterPro" id="IPR007213">
    <property type="entry name" value="Ppm1/Ppm2/Tcmp"/>
</dbReference>
<organism evidence="3 4">
    <name type="scientific">Metarhizium anisopliae BRIP 53293</name>
    <dbReference type="NCBI Taxonomy" id="1291518"/>
    <lineage>
        <taxon>Eukaryota</taxon>
        <taxon>Fungi</taxon>
        <taxon>Dikarya</taxon>
        <taxon>Ascomycota</taxon>
        <taxon>Pezizomycotina</taxon>
        <taxon>Sordariomycetes</taxon>
        <taxon>Hypocreomycetidae</taxon>
        <taxon>Hypocreales</taxon>
        <taxon>Clavicipitaceae</taxon>
        <taxon>Metarhizium</taxon>
    </lineage>
</organism>
<evidence type="ECO:0000256" key="2">
    <source>
        <dbReference type="ARBA" id="ARBA00022679"/>
    </source>
</evidence>
<dbReference type="InterPro" id="IPR016874">
    <property type="entry name" value="TcmP-like"/>
</dbReference>
<keyword evidence="1" id="KW-0489">Methyltransferase</keyword>
<dbReference type="STRING" id="1291518.A0A0D9P9W0"/>
<proteinExistence type="predicted"/>
<dbReference type="GO" id="GO:0032259">
    <property type="term" value="P:methylation"/>
    <property type="evidence" value="ECO:0007669"/>
    <property type="project" value="UniProtKB-KW"/>
</dbReference>
<dbReference type="PIRSF" id="PIRSF028177">
    <property type="entry name" value="Polyketide_synth_Omtfrase_TcmP"/>
    <property type="match status" value="1"/>
</dbReference>
<dbReference type="InterPro" id="IPR029063">
    <property type="entry name" value="SAM-dependent_MTases_sf"/>
</dbReference>
<dbReference type="SUPFAM" id="SSF53335">
    <property type="entry name" value="S-adenosyl-L-methionine-dependent methyltransferases"/>
    <property type="match status" value="1"/>
</dbReference>
<reference evidence="4" key="1">
    <citation type="journal article" date="2014" name="BMC Genomics">
        <title>The genome sequence of the biocontrol fungus Metarhizium anisopliae and comparative genomics of Metarhizium species.</title>
        <authorList>
            <person name="Pattemore J.A."/>
            <person name="Hane J.K."/>
            <person name="Williams A.H."/>
            <person name="Wilson B.A."/>
            <person name="Stodart B.J."/>
            <person name="Ash G.J."/>
        </authorList>
    </citation>
    <scope>NUCLEOTIDE SEQUENCE [LARGE SCALE GENOMIC DNA]</scope>
    <source>
        <strain evidence="4">BRIP 53293</strain>
    </source>
</reference>
<dbReference type="Proteomes" id="UP000054544">
    <property type="component" value="Unassembled WGS sequence"/>
</dbReference>
<dbReference type="Gene3D" id="3.40.50.150">
    <property type="entry name" value="Vaccinia Virus protein VP39"/>
    <property type="match status" value="1"/>
</dbReference>
<dbReference type="EMBL" id="KE384721">
    <property type="protein sequence ID" value="KJK83032.1"/>
    <property type="molecule type" value="Genomic_DNA"/>
</dbReference>
<dbReference type="OrthoDB" id="203237at2759"/>
<evidence type="ECO:0000256" key="1">
    <source>
        <dbReference type="ARBA" id="ARBA00022603"/>
    </source>
</evidence>
<accession>A0A0D9P9W0</accession>
<evidence type="ECO:0000313" key="4">
    <source>
        <dbReference type="Proteomes" id="UP000054544"/>
    </source>
</evidence>
<dbReference type="Pfam" id="PF04072">
    <property type="entry name" value="LCM"/>
    <property type="match status" value="1"/>
</dbReference>
<name>A0A0D9P9W0_METAN</name>
<protein>
    <submittedName>
        <fullName evidence="3">Uncharacterized protein</fullName>
    </submittedName>
</protein>
<dbReference type="PANTHER" id="PTHR43619:SF2">
    <property type="entry name" value="S-ADENOSYL-L-METHIONINE-DEPENDENT METHYLTRANSFERASES SUPERFAMILY PROTEIN"/>
    <property type="match status" value="1"/>
</dbReference>
<dbReference type="PANTHER" id="PTHR43619">
    <property type="entry name" value="S-ADENOSYL-L-METHIONINE-DEPENDENT METHYLTRANSFERASE YKTD-RELATED"/>
    <property type="match status" value="1"/>
</dbReference>
<keyword evidence="4" id="KW-1185">Reference proteome</keyword>
<keyword evidence="2" id="KW-0808">Transferase</keyword>
<gene>
    <name evidence="3" type="ORF">H634G_01160</name>
</gene>
<sequence>MASESPPEIDMDPIRLTGAQETLLITLYGRWQDFYSPRPLLADRWSADVMAQILDKAAETRHRMRGVLSGLPFIVLRARLLDQWAADFLANNERATVVHLACGLDTRALRLRDKCGDGVTWIDVDFPDVIDLRRRIEIPEPASKTDGYTYEMLASSVVEPEWLAKLPTGNPTLVIFEGLTMYLSPEDGQLLIKRLMDRFGSGQMIFDSMPRSARFLLNAFLWLRGHWNFTFNWAIDDPRTLRELHPGLELLTLVVYILARLASALFSTPRATCFSEFTWNPDTLQCTRSMDTVVREH</sequence>
<dbReference type="AlphaFoldDB" id="A0A0D9P9W0"/>
<evidence type="ECO:0000313" key="3">
    <source>
        <dbReference type="EMBL" id="KJK83032.1"/>
    </source>
</evidence>
<dbReference type="GO" id="GO:0008168">
    <property type="term" value="F:methyltransferase activity"/>
    <property type="evidence" value="ECO:0007669"/>
    <property type="project" value="UniProtKB-KW"/>
</dbReference>